<keyword evidence="4 6" id="KW-0472">Membrane</keyword>
<accession>A0A5N6JPU7</accession>
<dbReference type="OrthoDB" id="4187154at2759"/>
<evidence type="ECO:0000313" key="9">
    <source>
        <dbReference type="Proteomes" id="UP000326757"/>
    </source>
</evidence>
<evidence type="ECO:0000256" key="6">
    <source>
        <dbReference type="SAM" id="Phobius"/>
    </source>
</evidence>
<evidence type="ECO:0000256" key="3">
    <source>
        <dbReference type="ARBA" id="ARBA00022989"/>
    </source>
</evidence>
<comment type="caution">
    <text evidence="8">The sequence shown here is derived from an EMBL/GenBank/DDBJ whole genome shotgun (WGS) entry which is preliminary data.</text>
</comment>
<dbReference type="Proteomes" id="UP000326757">
    <property type="component" value="Unassembled WGS sequence"/>
</dbReference>
<keyword evidence="9" id="KW-1185">Reference proteome</keyword>
<feature type="transmembrane region" description="Helical" evidence="6">
    <location>
        <begin position="795"/>
        <end position="820"/>
    </location>
</feature>
<name>A0A5N6JPU7_MONLA</name>
<organism evidence="8 9">
    <name type="scientific">Monilinia laxa</name>
    <name type="common">Brown rot fungus</name>
    <name type="synonym">Sclerotinia laxa</name>
    <dbReference type="NCBI Taxonomy" id="61186"/>
    <lineage>
        <taxon>Eukaryota</taxon>
        <taxon>Fungi</taxon>
        <taxon>Dikarya</taxon>
        <taxon>Ascomycota</taxon>
        <taxon>Pezizomycotina</taxon>
        <taxon>Leotiomycetes</taxon>
        <taxon>Helotiales</taxon>
        <taxon>Sclerotiniaceae</taxon>
        <taxon>Monilinia</taxon>
    </lineage>
</organism>
<evidence type="ECO:0000256" key="4">
    <source>
        <dbReference type="ARBA" id="ARBA00023136"/>
    </source>
</evidence>
<proteinExistence type="predicted"/>
<comment type="subcellular location">
    <subcellularLocation>
        <location evidence="1">Membrane</location>
        <topology evidence="1">Multi-pass membrane protein</topology>
    </subcellularLocation>
</comment>
<evidence type="ECO:0000313" key="8">
    <source>
        <dbReference type="EMBL" id="KAB8288835.1"/>
    </source>
</evidence>
<protein>
    <recommendedName>
        <fullName evidence="7">MARVEL domain-containing protein</fullName>
    </recommendedName>
</protein>
<evidence type="ECO:0000256" key="2">
    <source>
        <dbReference type="ARBA" id="ARBA00022692"/>
    </source>
</evidence>
<feature type="transmembrane region" description="Helical" evidence="6">
    <location>
        <begin position="840"/>
        <end position="860"/>
    </location>
</feature>
<dbReference type="AlphaFoldDB" id="A0A5N6JPU7"/>
<feature type="transmembrane region" description="Helical" evidence="6">
    <location>
        <begin position="764"/>
        <end position="783"/>
    </location>
</feature>
<feature type="domain" description="MARVEL" evidence="7">
    <location>
        <begin position="730"/>
        <end position="853"/>
    </location>
</feature>
<feature type="compositionally biased region" description="Polar residues" evidence="5">
    <location>
        <begin position="176"/>
        <end position="188"/>
    </location>
</feature>
<gene>
    <name evidence="8" type="ORF">EYC80_010738</name>
</gene>
<dbReference type="PANTHER" id="PTHR37451">
    <property type="entry name" value="MARVEL DOMAIN"/>
    <property type="match status" value="1"/>
</dbReference>
<feature type="transmembrane region" description="Helical" evidence="6">
    <location>
        <begin position="731"/>
        <end position="752"/>
    </location>
</feature>
<reference evidence="8 9" key="1">
    <citation type="submission" date="2019-06" db="EMBL/GenBank/DDBJ databases">
        <title>Genome Sequence of the Brown Rot Fungal Pathogen Monilinia laxa.</title>
        <authorList>
            <person name="De Miccolis Angelini R.M."/>
            <person name="Landi L."/>
            <person name="Abate D."/>
            <person name="Pollastro S."/>
            <person name="Romanazzi G."/>
            <person name="Faretra F."/>
        </authorList>
    </citation>
    <scope>NUCLEOTIDE SEQUENCE [LARGE SCALE GENOMIC DNA]</scope>
    <source>
        <strain evidence="8 9">Mlax316</strain>
    </source>
</reference>
<dbReference type="PANTHER" id="PTHR37451:SF1">
    <property type="entry name" value="MARVEL DOMAIN-CONTAINING PROTEIN"/>
    <property type="match status" value="1"/>
</dbReference>
<keyword evidence="2 6" id="KW-0812">Transmembrane</keyword>
<evidence type="ECO:0000256" key="5">
    <source>
        <dbReference type="SAM" id="MobiDB-lite"/>
    </source>
</evidence>
<dbReference type="EMBL" id="VIGI01000023">
    <property type="protein sequence ID" value="KAB8288835.1"/>
    <property type="molecule type" value="Genomic_DNA"/>
</dbReference>
<dbReference type="InterPro" id="IPR008253">
    <property type="entry name" value="Marvel"/>
</dbReference>
<feature type="region of interest" description="Disordered" evidence="5">
    <location>
        <begin position="176"/>
        <end position="195"/>
    </location>
</feature>
<evidence type="ECO:0000259" key="7">
    <source>
        <dbReference type="Pfam" id="PF01284"/>
    </source>
</evidence>
<dbReference type="Pfam" id="PF01284">
    <property type="entry name" value="MARVEL"/>
    <property type="match status" value="1"/>
</dbReference>
<evidence type="ECO:0000256" key="1">
    <source>
        <dbReference type="ARBA" id="ARBA00004141"/>
    </source>
</evidence>
<keyword evidence="3 6" id="KW-1133">Transmembrane helix</keyword>
<sequence>MSSRSISFGPITLSSPSDKLSLHFEYEVVIRLPSGKLTTLPVDECLKALTSGEVWIARGISCGIDFRITLDGKELNGTNNEYIIESLGKSIADSKIWAQLGLCTTLHLQNGSISLHLNYDDISTLPAVSPRPWSCTTTDIKIPEALLCAQMEQLTVSLAFLSTSAKNQISKRVKTSQNSVIGKNTQSKPPAKSLNDMAGSSKAISVLLKECSGSTKPREATQSHAVIRPSIIKVGCSHEITGLLKECSDNLFSSITLHVIPALSQLSSFVSSDRFLNKVPSPVCTIAPTKCRKRRGVRPIKSSNAATGSLEMIGNDSVLSQGTATDGASLISGNEGNGIRPLNINSLPSSAVKTLPRKRYLPAFNSEIAHALDLTASCNLVNTAMRIMIADTKTKQKTTNGLKIYNTSTNLATSLASLSPVMFSPGFKKLVAHNSYYIPRIVQMMTSLTRNAQTPSLRQKLVQIANISTSELTSDITDARINGNPGSEKRLAAVVQARVWSMMQRTLHDSLAASQATNKRSPHERSILTEEDDGYDDLLEAIGTENDVEDLKMAEDDFRWTIDESCSEKSEFDCILSDYDGTMGVQFDDLLDEEDEILLSDEERERLEIESETEEMFFGRRWSLEDDEEYDNLLSVVEGSSLDELLFNESTADPIGGYTRNQASLGLGLGPWSGISKMFARWGNSLYPEPNRLKKIVHYSIVPPPNLNQNLHPNSSYNDNTKIKMAFAYTLPLRIVQAVFAIIVLGLMSYAADAWSYWWSPDSVNFLVFASVWTLLALIYLIVAPTHFPNAAHKYGILFAEAVTMIFWFAGFVALAVMLNNVNCGHSEWGVCKASIAGDVFAAFLWLLFVATTMMAALHVSRSRGDRSGHHDPAMEVAV</sequence>
<dbReference type="GO" id="GO:0016020">
    <property type="term" value="C:membrane"/>
    <property type="evidence" value="ECO:0007669"/>
    <property type="project" value="UniProtKB-SubCell"/>
</dbReference>